<dbReference type="NCBIfam" id="TIGR02396">
    <property type="entry name" value="diverge_rpsU"/>
    <property type="match status" value="1"/>
</dbReference>
<evidence type="ECO:0000256" key="1">
    <source>
        <dbReference type="ARBA" id="ARBA00004749"/>
    </source>
</evidence>
<dbReference type="Pfam" id="PF08511">
    <property type="entry name" value="COQ9"/>
    <property type="match status" value="1"/>
</dbReference>
<evidence type="ECO:0000256" key="6">
    <source>
        <dbReference type="ARBA" id="ARBA00058104"/>
    </source>
</evidence>
<evidence type="ECO:0000256" key="2">
    <source>
        <dbReference type="ARBA" id="ARBA00010766"/>
    </source>
</evidence>
<feature type="domain" description="COQ9 C-terminal" evidence="7">
    <location>
        <begin position="119"/>
        <end position="189"/>
    </location>
</feature>
<keyword evidence="5" id="KW-0446">Lipid-binding</keyword>
<dbReference type="SUPFAM" id="SSF48498">
    <property type="entry name" value="Tetracyclin repressor-like, C-terminal domain"/>
    <property type="match status" value="1"/>
</dbReference>
<name>A0A4Y9EP17_9SPHN</name>
<keyword evidence="4" id="KW-0809">Transit peptide</keyword>
<dbReference type="Proteomes" id="UP000297737">
    <property type="component" value="Unassembled WGS sequence"/>
</dbReference>
<dbReference type="GO" id="GO:0008289">
    <property type="term" value="F:lipid binding"/>
    <property type="evidence" value="ECO:0007669"/>
    <property type="project" value="UniProtKB-KW"/>
</dbReference>
<accession>A0A4Y9EP17</accession>
<dbReference type="InterPro" id="IPR013718">
    <property type="entry name" value="COQ9_C"/>
</dbReference>
<dbReference type="OrthoDB" id="7201143at2"/>
<sequence length="217" mass="23795">METQDLTLDELRPRLVRAMLPHVAFDGWTPNAVAAGALDAGIDPDIAAITFESPAAMVEAYIAMADADMLAALETANIGALKVRERITLALRTRLDQAAPHREAVRRALAVLALPANLPLAAKTLWHTADTMWRAAGDTATDFNHYTKRMTLGAVYSACLLYWLDDDSEDGAATHAFIDRRIDNVMRFEKFKGQFKGRGEGGPSLARFLGRLRYPAV</sequence>
<dbReference type="InterPro" id="IPR036271">
    <property type="entry name" value="Tet_transcr_reg_TetR-rel_C_sf"/>
</dbReference>
<dbReference type="RefSeq" id="WP_135246195.1">
    <property type="nucleotide sequence ID" value="NZ_SIHO01000002.1"/>
</dbReference>
<comment type="function">
    <text evidence="6">Membrane-associated protein that warps the membrane surface to access and bind aromatic isoprenes with high specificity, including ubiquinone (CoQ) isoprene intermediates and presents them directly to COQ7, therefore facilitating the COQ7-mediated hydroxylase step. Participates in the biosynthesis of coenzyme Q, also named ubiquinone, an essential lipid-soluble electron transporter for aerobic cellular respiration.</text>
</comment>
<evidence type="ECO:0000313" key="9">
    <source>
        <dbReference type="Proteomes" id="UP000297737"/>
    </source>
</evidence>
<dbReference type="PANTHER" id="PTHR21427:SF19">
    <property type="entry name" value="UBIQUINONE BIOSYNTHESIS PROTEIN COQ9, MITOCHONDRIAL"/>
    <property type="match status" value="1"/>
</dbReference>
<proteinExistence type="inferred from homology"/>
<reference evidence="8 9" key="1">
    <citation type="submission" date="2019-02" db="EMBL/GenBank/DDBJ databases">
        <title>Polymorphobacter sp. isolated from the lake at the Tibet of China.</title>
        <authorList>
            <person name="Li A."/>
        </authorList>
    </citation>
    <scope>NUCLEOTIDE SEQUENCE [LARGE SCALE GENOMIC DNA]</scope>
    <source>
        <strain evidence="8 9">DJ1R-1</strain>
    </source>
</reference>
<keyword evidence="9" id="KW-1185">Reference proteome</keyword>
<dbReference type="AlphaFoldDB" id="A0A4Y9EP17"/>
<dbReference type="EMBL" id="SIHO01000002">
    <property type="protein sequence ID" value="TFU03603.1"/>
    <property type="molecule type" value="Genomic_DNA"/>
</dbReference>
<organism evidence="8 9">
    <name type="scientific">Glacieibacterium arshaanense</name>
    <dbReference type="NCBI Taxonomy" id="2511025"/>
    <lineage>
        <taxon>Bacteria</taxon>
        <taxon>Pseudomonadati</taxon>
        <taxon>Pseudomonadota</taxon>
        <taxon>Alphaproteobacteria</taxon>
        <taxon>Sphingomonadales</taxon>
        <taxon>Sphingosinicellaceae</taxon>
        <taxon>Glacieibacterium</taxon>
    </lineage>
</organism>
<dbReference type="InterPro" id="IPR012762">
    <property type="entry name" value="Ubiq_biosynth_COQ9"/>
</dbReference>
<dbReference type="PANTHER" id="PTHR21427">
    <property type="entry name" value="UBIQUINONE BIOSYNTHESIS PROTEIN COQ9, MITOCHONDRIAL"/>
    <property type="match status" value="1"/>
</dbReference>
<evidence type="ECO:0000256" key="3">
    <source>
        <dbReference type="ARBA" id="ARBA00022688"/>
    </source>
</evidence>
<keyword evidence="3" id="KW-0831">Ubiquinone biosynthesis</keyword>
<evidence type="ECO:0000256" key="4">
    <source>
        <dbReference type="ARBA" id="ARBA00022946"/>
    </source>
</evidence>
<dbReference type="GO" id="GO:0006744">
    <property type="term" value="P:ubiquinone biosynthetic process"/>
    <property type="evidence" value="ECO:0007669"/>
    <property type="project" value="UniProtKB-KW"/>
</dbReference>
<evidence type="ECO:0000313" key="8">
    <source>
        <dbReference type="EMBL" id="TFU03603.1"/>
    </source>
</evidence>
<dbReference type="Gene3D" id="1.10.357.10">
    <property type="entry name" value="Tetracycline Repressor, domain 2"/>
    <property type="match status" value="1"/>
</dbReference>
<evidence type="ECO:0000256" key="5">
    <source>
        <dbReference type="ARBA" id="ARBA00023121"/>
    </source>
</evidence>
<evidence type="ECO:0000259" key="7">
    <source>
        <dbReference type="Pfam" id="PF08511"/>
    </source>
</evidence>
<comment type="caution">
    <text evidence="8">The sequence shown here is derived from an EMBL/GenBank/DDBJ whole genome shotgun (WGS) entry which is preliminary data.</text>
</comment>
<comment type="pathway">
    <text evidence="1">Cofactor biosynthesis; ubiquinone biosynthesis.</text>
</comment>
<gene>
    <name evidence="8" type="ORF">EUV02_10625</name>
</gene>
<comment type="similarity">
    <text evidence="2">Belongs to the COQ9 family.</text>
</comment>
<protein>
    <submittedName>
        <fullName evidence="8">COQ9 family protein</fullName>
    </submittedName>
</protein>